<dbReference type="Pfam" id="PF12626">
    <property type="entry name" value="PolyA_pol_arg_C"/>
    <property type="match status" value="1"/>
</dbReference>
<evidence type="ECO:0000313" key="13">
    <source>
        <dbReference type="EMBL" id="BET25242.1"/>
    </source>
</evidence>
<organism evidence="13 14">
    <name type="scientific">Limnobacter thiooxidans</name>
    <dbReference type="NCBI Taxonomy" id="131080"/>
    <lineage>
        <taxon>Bacteria</taxon>
        <taxon>Pseudomonadati</taxon>
        <taxon>Pseudomonadota</taxon>
        <taxon>Betaproteobacteria</taxon>
        <taxon>Burkholderiales</taxon>
        <taxon>Burkholderiaceae</taxon>
        <taxon>Limnobacter</taxon>
    </lineage>
</organism>
<dbReference type="Gene3D" id="1.10.3090.10">
    <property type="entry name" value="cca-adding enzyme, domain 2"/>
    <property type="match status" value="1"/>
</dbReference>
<evidence type="ECO:0000256" key="5">
    <source>
        <dbReference type="ARBA" id="ARBA00022884"/>
    </source>
</evidence>
<keyword evidence="2 7" id="KW-0808">Transferase</keyword>
<feature type="domain" description="tRNA nucleotidyltransferase/poly(A) polymerase RNA and SrmB- binding" evidence="12">
    <location>
        <begin position="229"/>
        <end position="291"/>
    </location>
</feature>
<dbReference type="AlphaFoldDB" id="A0AA86MHL0"/>
<comment type="catalytic activity">
    <reaction evidence="7">
        <text>RNA(n) + ATP = RNA(n)-3'-adenine ribonucleotide + diphosphate</text>
        <dbReference type="Rhea" id="RHEA:11332"/>
        <dbReference type="Rhea" id="RHEA-COMP:14527"/>
        <dbReference type="Rhea" id="RHEA-COMP:17347"/>
        <dbReference type="ChEBI" id="CHEBI:30616"/>
        <dbReference type="ChEBI" id="CHEBI:33019"/>
        <dbReference type="ChEBI" id="CHEBI:140395"/>
        <dbReference type="ChEBI" id="CHEBI:173115"/>
        <dbReference type="EC" id="2.7.7.19"/>
    </reaction>
</comment>
<dbReference type="GO" id="GO:0043633">
    <property type="term" value="P:polyadenylation-dependent RNA catabolic process"/>
    <property type="evidence" value="ECO:0007669"/>
    <property type="project" value="InterPro"/>
</dbReference>
<evidence type="ECO:0000256" key="7">
    <source>
        <dbReference type="HAMAP-Rule" id="MF_00957"/>
    </source>
</evidence>
<dbReference type="InterPro" id="IPR010206">
    <property type="entry name" value="PolA_pol_I"/>
</dbReference>
<keyword evidence="3 7" id="KW-0547">Nucleotide-binding</keyword>
<dbReference type="InterPro" id="IPR043519">
    <property type="entry name" value="NT_sf"/>
</dbReference>
<evidence type="ECO:0000256" key="4">
    <source>
        <dbReference type="ARBA" id="ARBA00022840"/>
    </source>
</evidence>
<feature type="compositionally biased region" description="Basic residues" evidence="9">
    <location>
        <begin position="458"/>
        <end position="468"/>
    </location>
</feature>
<feature type="domain" description="Polymerase A arginine-rich C-terminal" evidence="11">
    <location>
        <begin position="343"/>
        <end position="464"/>
    </location>
</feature>
<evidence type="ECO:0000256" key="3">
    <source>
        <dbReference type="ARBA" id="ARBA00022741"/>
    </source>
</evidence>
<feature type="active site" evidence="7">
    <location>
        <position position="171"/>
    </location>
</feature>
<dbReference type="SUPFAM" id="SSF81301">
    <property type="entry name" value="Nucleotidyltransferase"/>
    <property type="match status" value="1"/>
</dbReference>
<keyword evidence="13" id="KW-0548">Nucleotidyltransferase</keyword>
<name>A0AA86MHL0_9BURK</name>
<dbReference type="Pfam" id="PF01743">
    <property type="entry name" value="PolyA_pol"/>
    <property type="match status" value="1"/>
</dbReference>
<gene>
    <name evidence="7 13" type="primary">pcnB</name>
    <name evidence="13" type="ORF">RGQ30_07430</name>
</gene>
<dbReference type="Gene3D" id="3.30.460.10">
    <property type="entry name" value="Beta Polymerase, domain 2"/>
    <property type="match status" value="1"/>
</dbReference>
<evidence type="ECO:0000313" key="14">
    <source>
        <dbReference type="Proteomes" id="UP001329151"/>
    </source>
</evidence>
<dbReference type="InterPro" id="IPR025866">
    <property type="entry name" value="PolyA_pol_arg_C_dom"/>
</dbReference>
<dbReference type="Pfam" id="PF12627">
    <property type="entry name" value="PolyA_pol_RNAbd"/>
    <property type="match status" value="1"/>
</dbReference>
<keyword evidence="14" id="KW-1185">Reference proteome</keyword>
<feature type="active site" evidence="7">
    <location>
        <position position="97"/>
    </location>
</feature>
<keyword evidence="5 7" id="KW-0694">RNA-binding</keyword>
<feature type="region of interest" description="Disordered" evidence="9">
    <location>
        <begin position="438"/>
        <end position="485"/>
    </location>
</feature>
<keyword evidence="4 7" id="KW-0067">ATP-binding</keyword>
<dbReference type="SUPFAM" id="SSF81891">
    <property type="entry name" value="Poly A polymerase C-terminal region-like"/>
    <property type="match status" value="1"/>
</dbReference>
<dbReference type="InterPro" id="IPR032828">
    <property type="entry name" value="PolyA_RNA-bd"/>
</dbReference>
<comment type="function">
    <text evidence="7">Adds poly(A) tail to the 3' end of many RNAs, which usually targets these RNAs for decay. Plays a significant role in the global control of gene expression, through influencing the rate of transcript degradation, and in the general RNA quality control.</text>
</comment>
<dbReference type="PANTHER" id="PTHR43051:SF1">
    <property type="entry name" value="POLYNUCLEOTIDE ADENYLYLTRANSFERASE FAMILY PROTEIN"/>
    <property type="match status" value="1"/>
</dbReference>
<dbReference type="GO" id="GO:0003723">
    <property type="term" value="F:RNA binding"/>
    <property type="evidence" value="ECO:0007669"/>
    <property type="project" value="UniProtKB-UniRule"/>
</dbReference>
<dbReference type="NCBIfam" id="TIGR01942">
    <property type="entry name" value="pcnB"/>
    <property type="match status" value="1"/>
</dbReference>
<dbReference type="InterPro" id="IPR052191">
    <property type="entry name" value="tRNA_ntf/polyA_polymerase_I"/>
</dbReference>
<sequence>MIKKLFKRMFSKPVTLGREAPGPAAHLNLGTPKKVKASYGVHKPKVWSVAEHKIDKRLVSHNAIRVCETLQSKGYKAFVVGGAVRDLLLGMRPKDFDVATDASPEQTQRLFRRARVIGRRFQIVHVMFGPETIETSTFRALASASNEKDEHGRVLRDNEFGRQDEDASRRDFTVNAMYYDPSTETVWDYHHGMEDLRARLLRMIGEPSLRYREDPVRMLRVVRFAAKLDFNIEPATYAPIAEMADLLRNVPASRLFDEMLKLLMSGSALACLKGLRKAGLHHGVFPLLDAILEHERGEPFLTEALARTDQRVKDGKPLSPGFLFACLLWHLVLESWETKLEQGELKFPALFAAMDEVLAEQAERTAIPRRLTGDMREIWAFQPRFEKRAGKAPFRMLEQQKFRASLDFYELRAKVGDVDADTELAEWWREFSDGDANNRQSMLDGLRGTPAGQEGAARKKKRRRKPKSRPTGQGGGSTEQGSSGE</sequence>
<dbReference type="InterPro" id="IPR002646">
    <property type="entry name" value="PolA_pol_head_dom"/>
</dbReference>
<dbReference type="GO" id="GO:0006397">
    <property type="term" value="P:mRNA processing"/>
    <property type="evidence" value="ECO:0007669"/>
    <property type="project" value="UniProtKB-KW"/>
</dbReference>
<reference evidence="13 14" key="1">
    <citation type="submission" date="2023-10" db="EMBL/GenBank/DDBJ databases">
        <title>Complete Genome Sequence of Limnobacter thiooxidans CS-K2T, Isolated from freshwater lake sediments in Bavaria, Germany.</title>
        <authorList>
            <person name="Naruki M."/>
            <person name="Watanabe A."/>
            <person name="Warashina T."/>
            <person name="Morita T."/>
            <person name="Arakawa K."/>
        </authorList>
    </citation>
    <scope>NUCLEOTIDE SEQUENCE [LARGE SCALE GENOMIC DNA]</scope>
    <source>
        <strain evidence="13 14">CS-K2</strain>
    </source>
</reference>
<evidence type="ECO:0000256" key="2">
    <source>
        <dbReference type="ARBA" id="ARBA00022679"/>
    </source>
</evidence>
<dbReference type="RefSeq" id="WP_130558260.1">
    <property type="nucleotide sequence ID" value="NZ_AP028947.1"/>
</dbReference>
<dbReference type="GO" id="GO:1990817">
    <property type="term" value="F:poly(A) RNA polymerase activity"/>
    <property type="evidence" value="ECO:0007669"/>
    <property type="project" value="UniProtKB-UniRule"/>
</dbReference>
<dbReference type="Proteomes" id="UP001329151">
    <property type="component" value="Chromosome"/>
</dbReference>
<feature type="domain" description="Poly A polymerase head" evidence="10">
    <location>
        <begin position="77"/>
        <end position="202"/>
    </location>
</feature>
<comment type="similarity">
    <text evidence="7 8">Belongs to the tRNA nucleotidyltransferase/poly(A) polymerase family.</text>
</comment>
<keyword evidence="1 7" id="KW-0507">mRNA processing</keyword>
<proteinExistence type="inferred from homology"/>
<dbReference type="EC" id="2.7.7.19" evidence="7"/>
<feature type="compositionally biased region" description="Gly residues" evidence="9">
    <location>
        <begin position="472"/>
        <end position="485"/>
    </location>
</feature>
<evidence type="ECO:0000256" key="8">
    <source>
        <dbReference type="RuleBase" id="RU003953"/>
    </source>
</evidence>
<evidence type="ECO:0000259" key="12">
    <source>
        <dbReference type="Pfam" id="PF12627"/>
    </source>
</evidence>
<feature type="active site" evidence="7">
    <location>
        <position position="95"/>
    </location>
</feature>
<keyword evidence="6 7" id="KW-0804">Transcription</keyword>
<protein>
    <recommendedName>
        <fullName evidence="7">Poly(A) polymerase I</fullName>
        <shortName evidence="7">PAP I</shortName>
        <ecNumber evidence="7">2.7.7.19</ecNumber>
    </recommendedName>
</protein>
<evidence type="ECO:0000256" key="9">
    <source>
        <dbReference type="SAM" id="MobiDB-lite"/>
    </source>
</evidence>
<dbReference type="GO" id="GO:0005524">
    <property type="term" value="F:ATP binding"/>
    <property type="evidence" value="ECO:0007669"/>
    <property type="project" value="UniProtKB-UniRule"/>
</dbReference>
<dbReference type="CDD" id="cd05398">
    <property type="entry name" value="NT_ClassII-CCAase"/>
    <property type="match status" value="1"/>
</dbReference>
<evidence type="ECO:0000256" key="6">
    <source>
        <dbReference type="ARBA" id="ARBA00023163"/>
    </source>
</evidence>
<dbReference type="PANTHER" id="PTHR43051">
    <property type="entry name" value="POLYNUCLEOTIDE ADENYLYLTRANSFERASE FAMILY PROTEIN"/>
    <property type="match status" value="1"/>
</dbReference>
<accession>A0AA86MHL0</accession>
<dbReference type="EMBL" id="AP028947">
    <property type="protein sequence ID" value="BET25242.1"/>
    <property type="molecule type" value="Genomic_DNA"/>
</dbReference>
<evidence type="ECO:0000256" key="1">
    <source>
        <dbReference type="ARBA" id="ARBA00022664"/>
    </source>
</evidence>
<dbReference type="KEGG" id="lto:RGQ30_07430"/>
<dbReference type="HAMAP" id="MF_00957">
    <property type="entry name" value="PolyA_pol"/>
    <property type="match status" value="1"/>
</dbReference>
<evidence type="ECO:0000259" key="10">
    <source>
        <dbReference type="Pfam" id="PF01743"/>
    </source>
</evidence>
<evidence type="ECO:0000259" key="11">
    <source>
        <dbReference type="Pfam" id="PF12626"/>
    </source>
</evidence>